<dbReference type="HOGENOM" id="CLU_2660320_0_0_9"/>
<comment type="caution">
    <text evidence="1">The sequence shown here is derived from an EMBL/GenBank/DDBJ whole genome shotgun (WGS) entry which is preliminary data.</text>
</comment>
<accession>D3AQH6</accession>
<name>D3AQH6_9FIRM</name>
<dbReference type="EMBL" id="ACIO01000654">
    <property type="protein sequence ID" value="EFC95928.1"/>
    <property type="molecule type" value="Genomic_DNA"/>
</dbReference>
<dbReference type="AlphaFoldDB" id="D3AQH6"/>
<evidence type="ECO:0000313" key="2">
    <source>
        <dbReference type="Proteomes" id="UP000004968"/>
    </source>
</evidence>
<feature type="non-terminal residue" evidence="1">
    <location>
        <position position="1"/>
    </location>
</feature>
<sequence length="75" mass="8929">VCSWKSLRIRGLELPYLRREMRGITMPNKQEYIQKRGTGIQTLRFQLDSHQFSREEIQEGIEHLGKEFGVDLPFH</sequence>
<organism evidence="1 2">
    <name type="scientific">Hungatella hathewayi DSM 13479</name>
    <dbReference type="NCBI Taxonomy" id="566550"/>
    <lineage>
        <taxon>Bacteria</taxon>
        <taxon>Bacillati</taxon>
        <taxon>Bacillota</taxon>
        <taxon>Clostridia</taxon>
        <taxon>Lachnospirales</taxon>
        <taxon>Lachnospiraceae</taxon>
        <taxon>Hungatella</taxon>
    </lineage>
</organism>
<proteinExistence type="predicted"/>
<evidence type="ECO:0000313" key="1">
    <source>
        <dbReference type="EMBL" id="EFC95928.1"/>
    </source>
</evidence>
<protein>
    <submittedName>
        <fullName evidence="1">Uncharacterized protein</fullName>
    </submittedName>
</protein>
<reference evidence="1 2" key="1">
    <citation type="submission" date="2010-01" db="EMBL/GenBank/DDBJ databases">
        <authorList>
            <person name="Weinstock G."/>
            <person name="Sodergren E."/>
            <person name="Clifton S."/>
            <person name="Fulton L."/>
            <person name="Fulton B."/>
            <person name="Courtney L."/>
            <person name="Fronick C."/>
            <person name="Harrison M."/>
            <person name="Strong C."/>
            <person name="Farmer C."/>
            <person name="Delahaunty K."/>
            <person name="Markovic C."/>
            <person name="Hall O."/>
            <person name="Minx P."/>
            <person name="Tomlinson C."/>
            <person name="Mitreva M."/>
            <person name="Nelson J."/>
            <person name="Hou S."/>
            <person name="Wollam A."/>
            <person name="Pepin K.H."/>
            <person name="Johnson M."/>
            <person name="Bhonagiri V."/>
            <person name="Nash W.E."/>
            <person name="Warren W."/>
            <person name="Chinwalla A."/>
            <person name="Mardis E.R."/>
            <person name="Wilson R.K."/>
        </authorList>
    </citation>
    <scope>NUCLEOTIDE SEQUENCE [LARGE SCALE GENOMIC DNA]</scope>
    <source>
        <strain evidence="1 2">DSM 13479</strain>
    </source>
</reference>
<gene>
    <name evidence="1" type="ORF">CLOSTHATH_05882</name>
</gene>
<dbReference type="RefSeq" id="WP_006776299.1">
    <property type="nucleotide sequence ID" value="NZ_GG667783.1"/>
</dbReference>
<dbReference type="Proteomes" id="UP000004968">
    <property type="component" value="Unassembled WGS sequence"/>
</dbReference>